<feature type="transmembrane region" description="Helical" evidence="1">
    <location>
        <begin position="447"/>
        <end position="466"/>
    </location>
</feature>
<feature type="transmembrane region" description="Helical" evidence="1">
    <location>
        <begin position="417"/>
        <end position="435"/>
    </location>
</feature>
<dbReference type="Pfam" id="PF03806">
    <property type="entry name" value="ABG_transport"/>
    <property type="match status" value="1"/>
</dbReference>
<dbReference type="PANTHER" id="PTHR30282">
    <property type="entry name" value="P-AMINOBENZOYL GLUTAMATE TRANSPORTER"/>
    <property type="match status" value="1"/>
</dbReference>
<evidence type="ECO:0000313" key="2">
    <source>
        <dbReference type="EMBL" id="MDX7985974.1"/>
    </source>
</evidence>
<evidence type="ECO:0000313" key="3">
    <source>
        <dbReference type="Proteomes" id="UP001271890"/>
    </source>
</evidence>
<proteinExistence type="predicted"/>
<feature type="transmembrane region" description="Helical" evidence="1">
    <location>
        <begin position="213"/>
        <end position="231"/>
    </location>
</feature>
<dbReference type="RefSeq" id="WP_319928426.1">
    <property type="nucleotide sequence ID" value="NZ_VCDN01000006.1"/>
</dbReference>
<evidence type="ECO:0000256" key="1">
    <source>
        <dbReference type="SAM" id="Phobius"/>
    </source>
</evidence>
<feature type="transmembrane region" description="Helical" evidence="1">
    <location>
        <begin position="125"/>
        <end position="147"/>
    </location>
</feature>
<keyword evidence="1" id="KW-0472">Membrane</keyword>
<accession>A0ABU4S449</accession>
<feature type="transmembrane region" description="Helical" evidence="1">
    <location>
        <begin position="268"/>
        <end position="288"/>
    </location>
</feature>
<feature type="transmembrane region" description="Helical" evidence="1">
    <location>
        <begin position="351"/>
        <end position="368"/>
    </location>
</feature>
<dbReference type="Proteomes" id="UP001271890">
    <property type="component" value="Unassembled WGS sequence"/>
</dbReference>
<keyword evidence="1" id="KW-1133">Transmembrane helix</keyword>
<dbReference type="PANTHER" id="PTHR30282:SF1">
    <property type="entry name" value="ABGT FAMILY TRANSPORTER"/>
    <property type="match status" value="1"/>
</dbReference>
<sequence>MTTNTLALSKRKGFLNRIERIGNVMPDVTMLFIYALIICWFLSYLLSFVDFNYYHPVSKEKISVVNMFNYEEIILFITAAVKNFINFPPLGITVVATLGIGIAESSGFINTALKKMLSFISPKMLAPTVVFVGIVSHLASDSAYVILMPVSAMMFYASGRHPLAGIAAAFAGLAGGFTASYTPSIIDPIMQSFTQDAAQMMAPGYSVNVLCNYFFSLGGTFGVIFICWFITEKIVEPWLNKNCPITENDVDTGEEQNLSEISPTEHRAFRVSGLLLLALAIGLFALLWPENSPLRGPDGSLTSPKAPIMQIIVPLLFLFFTIPGVIYGYMTKSFTSTKDVVKAMENITKSLIPFIVFAFFAAQFLYSFQHSNLGTLLALSGAELLRTLNMPAGLTVFGVILLTAILNIMITSATSKWAIMAPVLVPMLMAVGISPELTQAAFRVSDSAMNVSTPMFPFYPLILMYCQKYYKNAGIGTLCSMMIPFTVGLLVILTATLYVFWAFEIPIGFDSGYTWQPGS</sequence>
<dbReference type="InterPro" id="IPR004697">
    <property type="entry name" value="AbgT"/>
</dbReference>
<reference evidence="3" key="1">
    <citation type="journal article" date="2024" name="Toxins">
        <title>Genome Sequence Analysis of Native Xenorhabdus Strains Isolated from Entomopathogenic Nematodes in Argentina.</title>
        <authorList>
            <person name="Palma L."/>
            <person name="Frizzo L."/>
            <person name="Kaiser S."/>
            <person name="Berry C."/>
            <person name="Caballero P."/>
            <person name="Bode H.B."/>
            <person name="Del Valle E.E."/>
        </authorList>
    </citation>
    <scope>NUCLEOTIDE SEQUENCE [LARGE SCALE GENOMIC DNA]</scope>
    <source>
        <strain evidence="3">12</strain>
    </source>
</reference>
<keyword evidence="3" id="KW-1185">Reference proteome</keyword>
<gene>
    <name evidence="2" type="ORF">FE392_01295</name>
</gene>
<dbReference type="EMBL" id="VCDN01000006">
    <property type="protein sequence ID" value="MDX7985974.1"/>
    <property type="molecule type" value="Genomic_DNA"/>
</dbReference>
<protein>
    <submittedName>
        <fullName evidence="2">AbgT family transporter</fullName>
    </submittedName>
</protein>
<feature type="transmembrane region" description="Helical" evidence="1">
    <location>
        <begin position="388"/>
        <end position="410"/>
    </location>
</feature>
<comment type="caution">
    <text evidence="2">The sequence shown here is derived from an EMBL/GenBank/DDBJ whole genome shotgun (WGS) entry which is preliminary data.</text>
</comment>
<keyword evidence="1" id="KW-0812">Transmembrane</keyword>
<feature type="transmembrane region" description="Helical" evidence="1">
    <location>
        <begin position="91"/>
        <end position="113"/>
    </location>
</feature>
<feature type="transmembrane region" description="Helical" evidence="1">
    <location>
        <begin position="31"/>
        <end position="55"/>
    </location>
</feature>
<feature type="transmembrane region" description="Helical" evidence="1">
    <location>
        <begin position="308"/>
        <end position="330"/>
    </location>
</feature>
<organism evidence="2 3">
    <name type="scientific">Xenorhabdus santafensis</name>
    <dbReference type="NCBI Taxonomy" id="2582833"/>
    <lineage>
        <taxon>Bacteria</taxon>
        <taxon>Pseudomonadati</taxon>
        <taxon>Pseudomonadota</taxon>
        <taxon>Gammaproteobacteria</taxon>
        <taxon>Enterobacterales</taxon>
        <taxon>Morganellaceae</taxon>
        <taxon>Xenorhabdus</taxon>
    </lineage>
</organism>
<feature type="transmembrane region" description="Helical" evidence="1">
    <location>
        <begin position="478"/>
        <end position="501"/>
    </location>
</feature>
<name>A0ABU4S449_9GAMM</name>